<organism evidence="4 5">
    <name type="scientific">Dendroctonus ponderosae</name>
    <name type="common">Mountain pine beetle</name>
    <dbReference type="NCBI Taxonomy" id="77166"/>
    <lineage>
        <taxon>Eukaryota</taxon>
        <taxon>Metazoa</taxon>
        <taxon>Ecdysozoa</taxon>
        <taxon>Arthropoda</taxon>
        <taxon>Hexapoda</taxon>
        <taxon>Insecta</taxon>
        <taxon>Pterygota</taxon>
        <taxon>Neoptera</taxon>
        <taxon>Endopterygota</taxon>
        <taxon>Coleoptera</taxon>
        <taxon>Polyphaga</taxon>
        <taxon>Cucujiformia</taxon>
        <taxon>Curculionidae</taxon>
        <taxon>Scolytinae</taxon>
        <taxon>Dendroctonus</taxon>
    </lineage>
</organism>
<feature type="region of interest" description="Disordered" evidence="1">
    <location>
        <begin position="638"/>
        <end position="686"/>
    </location>
</feature>
<dbReference type="AlphaFoldDB" id="A0AAR5QIQ3"/>
<dbReference type="Gene3D" id="2.30.29.30">
    <property type="entry name" value="Pleckstrin-homology domain (PH domain)/Phosphotyrosine-binding domain (PTB)"/>
    <property type="match status" value="2"/>
</dbReference>
<evidence type="ECO:0000256" key="1">
    <source>
        <dbReference type="SAM" id="MobiDB-lite"/>
    </source>
</evidence>
<feature type="domain" description="IRS-type PTB" evidence="3">
    <location>
        <begin position="109"/>
        <end position="214"/>
    </location>
</feature>
<dbReference type="InterPro" id="IPR001849">
    <property type="entry name" value="PH_domain"/>
</dbReference>
<dbReference type="PROSITE" id="PS51064">
    <property type="entry name" value="IRS_PTB"/>
    <property type="match status" value="1"/>
</dbReference>
<dbReference type="SMART" id="SM01244">
    <property type="entry name" value="IRS"/>
    <property type="match status" value="1"/>
</dbReference>
<feature type="region of interest" description="Disordered" evidence="1">
    <location>
        <begin position="318"/>
        <end position="381"/>
    </location>
</feature>
<accession>A0AAR5QIQ3</accession>
<dbReference type="GO" id="GO:0007528">
    <property type="term" value="P:neuromuscular junction development"/>
    <property type="evidence" value="ECO:0007669"/>
    <property type="project" value="TreeGrafter"/>
</dbReference>
<dbReference type="InterPro" id="IPR037747">
    <property type="entry name" value="Dok-7_PH"/>
</dbReference>
<evidence type="ECO:0000313" key="5">
    <source>
        <dbReference type="Proteomes" id="UP000019118"/>
    </source>
</evidence>
<feature type="region of interest" description="Disordered" evidence="1">
    <location>
        <begin position="208"/>
        <end position="229"/>
    </location>
</feature>
<dbReference type="GeneID" id="109546531"/>
<dbReference type="EnsemblMetazoa" id="XM_019917522.1">
    <property type="protein sequence ID" value="XP_019773081.1"/>
    <property type="gene ID" value="LOC109546531"/>
</dbReference>
<dbReference type="KEGG" id="dpa:109546531"/>
<dbReference type="PROSITE" id="PS50003">
    <property type="entry name" value="PH_DOMAIN"/>
    <property type="match status" value="1"/>
</dbReference>
<feature type="domain" description="PH" evidence="2">
    <location>
        <begin position="5"/>
        <end position="110"/>
    </location>
</feature>
<feature type="region of interest" description="Disordered" evidence="1">
    <location>
        <begin position="553"/>
        <end position="625"/>
    </location>
</feature>
<dbReference type="SUPFAM" id="SSF50729">
    <property type="entry name" value="PH domain-like"/>
    <property type="match status" value="2"/>
</dbReference>
<dbReference type="Pfam" id="PF02174">
    <property type="entry name" value="IRS"/>
    <property type="match status" value="1"/>
</dbReference>
<dbReference type="InterPro" id="IPR011993">
    <property type="entry name" value="PH-like_dom_sf"/>
</dbReference>
<evidence type="ECO:0000259" key="2">
    <source>
        <dbReference type="PROSITE" id="PS50003"/>
    </source>
</evidence>
<reference evidence="5" key="1">
    <citation type="journal article" date="2013" name="Genome Biol.">
        <title>Draft genome of the mountain pine beetle, Dendroctonus ponderosae Hopkins, a major forest pest.</title>
        <authorList>
            <person name="Keeling C.I."/>
            <person name="Yuen M.M."/>
            <person name="Liao N.Y."/>
            <person name="Docking T.R."/>
            <person name="Chan S.K."/>
            <person name="Taylor G.A."/>
            <person name="Palmquist D.L."/>
            <person name="Jackman S.D."/>
            <person name="Nguyen A."/>
            <person name="Li M."/>
            <person name="Henderson H."/>
            <person name="Janes J.K."/>
            <person name="Zhao Y."/>
            <person name="Pandoh P."/>
            <person name="Moore R."/>
            <person name="Sperling F.A."/>
            <person name="Huber D.P."/>
            <person name="Birol I."/>
            <person name="Jones S.J."/>
            <person name="Bohlmann J."/>
        </authorList>
    </citation>
    <scope>NUCLEOTIDE SEQUENCE</scope>
</reference>
<evidence type="ECO:0000259" key="3">
    <source>
        <dbReference type="PROSITE" id="PS51064"/>
    </source>
</evidence>
<feature type="compositionally biased region" description="Low complexity" evidence="1">
    <location>
        <begin position="714"/>
        <end position="724"/>
    </location>
</feature>
<feature type="region of interest" description="Disordered" evidence="1">
    <location>
        <begin position="698"/>
        <end position="754"/>
    </location>
</feature>
<dbReference type="SMART" id="SM00310">
    <property type="entry name" value="PTBI"/>
    <property type="match status" value="1"/>
</dbReference>
<dbReference type="PANTHER" id="PTHR21636">
    <property type="entry name" value="PROTEIN DOK-7"/>
    <property type="match status" value="1"/>
</dbReference>
<dbReference type="GO" id="GO:0019901">
    <property type="term" value="F:protein kinase binding"/>
    <property type="evidence" value="ECO:0007669"/>
    <property type="project" value="InterPro"/>
</dbReference>
<evidence type="ECO:0000313" key="4">
    <source>
        <dbReference type="EnsemblMetazoa" id="XP_019773081.1"/>
    </source>
</evidence>
<dbReference type="Proteomes" id="UP000019118">
    <property type="component" value="Unassembled WGS sequence"/>
</dbReference>
<reference evidence="4" key="2">
    <citation type="submission" date="2024-08" db="UniProtKB">
        <authorList>
            <consortium name="EnsemblMetazoa"/>
        </authorList>
    </citation>
    <scope>IDENTIFICATION</scope>
</reference>
<sequence length="771" mass="84680">MCDDNSIIEGTVKFRDGKKWKSRWCVMRKLSPVADCLHLQLYRDSKDRYKQGQTKASLSLQHFLGLESGFTLDKESHTVAILCQDVVVVLAFDNRERLMQWQIKLSTHLNDGPHFLVLVSSSPLKTKLPPGPARLHVQERSFCLTTGVPPRVAGQWQIADLRRYGVVDGRFCFEGGSRCLKGEGLYILIADQGDEIMAALQAASTGNLHSSRKRPVSRNMSVMDSPARRPHMRQAGGIAMELRDSEVSLTSRADSPYTDLESNYGCGDSISNDGWNQPSIERCMSCISKLGAMSRSSTATVTMGPTLGTPCWEHTCDRHSISSSSDSSGWSQAVTRPPQRPPKPGSTSPSPKKPAAPPPISYDNYDVPKMPFPVESSQNEHYDTPRKLKECIGFETVQKPCGCILRIRQPEPERPCVCQRLMSCWSAPEDSIHAVYATVDYSKKTYRCHPNPGTTNYANLTPVANPSNTSANKNQTTTAQAPSCNYENMEFAQTLQLYENGKDISEKARALCAKCGHAQSDYLLMEPNKNINQAHPGYIPMSPAVKQRLSKVLSNSNPNLGPVLDRSSKPASGSAMLHAGDVYQRKQIMDNADDIDSVRRKRSNSADSSTSRVEPEPEPDVASPCKCVGQTAQAAQLVRRSSSVPCKSNRDSSSSNDSGVFELPRRPQMSANVTLPRRSKSSDPLRDLSFQFNKAATEGKSASAEAEVPVCPNGSTSSGTSDMSDYFETLSLSSHSSSVEPPPPSCTLRPRSGNEYLSMQRLIAPVPEEHH</sequence>
<name>A0AAR5QIQ3_DENPD</name>
<evidence type="ECO:0008006" key="6">
    <source>
        <dbReference type="Google" id="ProtNLM"/>
    </source>
</evidence>
<feature type="compositionally biased region" description="Pro residues" evidence="1">
    <location>
        <begin position="351"/>
        <end position="360"/>
    </location>
</feature>
<keyword evidence="5" id="KW-1185">Reference proteome</keyword>
<dbReference type="CDD" id="cd14677">
    <property type="entry name" value="PH_DOK7"/>
    <property type="match status" value="1"/>
</dbReference>
<dbReference type="InterPro" id="IPR002404">
    <property type="entry name" value="IRS_PTB"/>
</dbReference>
<protein>
    <recommendedName>
        <fullName evidence="6">Protein chico</fullName>
    </recommendedName>
</protein>
<proteinExistence type="predicted"/>
<dbReference type="InterPro" id="IPR037746">
    <property type="entry name" value="Dok-7"/>
</dbReference>
<feature type="compositionally biased region" description="Low complexity" evidence="1">
    <location>
        <begin position="321"/>
        <end position="331"/>
    </location>
</feature>
<dbReference type="PANTHER" id="PTHR21636:SF2">
    <property type="entry name" value="PROTEIN DOK-7"/>
    <property type="match status" value="1"/>
</dbReference>